<feature type="region of interest" description="Disordered" evidence="1">
    <location>
        <begin position="225"/>
        <end position="245"/>
    </location>
</feature>
<proteinExistence type="predicted"/>
<keyword evidence="2" id="KW-1133">Transmembrane helix</keyword>
<evidence type="ECO:0000313" key="3">
    <source>
        <dbReference type="EMBL" id="WMC88282.1"/>
    </source>
</evidence>
<feature type="region of interest" description="Disordered" evidence="1">
    <location>
        <begin position="74"/>
        <end position="104"/>
    </location>
</feature>
<dbReference type="Proteomes" id="UP001231701">
    <property type="component" value="Chromosome"/>
</dbReference>
<feature type="transmembrane region" description="Helical" evidence="2">
    <location>
        <begin position="49"/>
        <end position="69"/>
    </location>
</feature>
<gene>
    <name evidence="3" type="ORF">P7W03_23100</name>
</gene>
<name>A0AAX3ZMR8_STRRO</name>
<feature type="region of interest" description="Disordered" evidence="1">
    <location>
        <begin position="265"/>
        <end position="288"/>
    </location>
</feature>
<keyword evidence="2" id="KW-0472">Membrane</keyword>
<evidence type="ECO:0000256" key="2">
    <source>
        <dbReference type="SAM" id="Phobius"/>
    </source>
</evidence>
<evidence type="ECO:0000313" key="4">
    <source>
        <dbReference type="Proteomes" id="UP001231701"/>
    </source>
</evidence>
<dbReference type="AlphaFoldDB" id="A0AAX3ZMR8"/>
<protein>
    <recommendedName>
        <fullName evidence="5">LigA protein</fullName>
    </recommendedName>
</protein>
<dbReference type="RefSeq" id="WP_306692986.1">
    <property type="nucleotide sequence ID" value="NZ_CP121271.1"/>
</dbReference>
<evidence type="ECO:0000256" key="1">
    <source>
        <dbReference type="SAM" id="MobiDB-lite"/>
    </source>
</evidence>
<keyword evidence="2" id="KW-0812">Transmembrane</keyword>
<reference evidence="3" key="1">
    <citation type="submission" date="2023-03" db="EMBL/GenBank/DDBJ databases">
        <title>Borrelidin-producing and root-colonizing Streptomyces rochei is a potent biopesticide for soil-borne oomycete-caused plant diseases.</title>
        <authorList>
            <person name="Zhou D."/>
            <person name="Wang X."/>
            <person name="Navarro-Munoz J.C."/>
            <person name="Li W."/>
            <person name="Li J."/>
            <person name="Jiu M."/>
            <person name="Deng S."/>
            <person name="Ye Y."/>
            <person name="Daly P."/>
            <person name="Wei L."/>
        </authorList>
    </citation>
    <scope>NUCLEOTIDE SEQUENCE</scope>
    <source>
        <strain evidence="3">JK1</strain>
    </source>
</reference>
<feature type="compositionally biased region" description="Low complexity" evidence="1">
    <location>
        <begin position="80"/>
        <end position="97"/>
    </location>
</feature>
<dbReference type="GeneID" id="90944978"/>
<sequence>MPERQDQEYFEEQLSAALRETGGGFDADRSALVAGGRVRGRRALTRRRAGMLGGVAGVALVGVGGAMLLPQGDSDGRDVSAATTGATSAPSASATASAPPPVSADTVLGQLKELLPEGEFSQEDARGSADRPSPYAYVVYDDGEGAAAISMGLSRVEPGSAEVRQVTECPDETFVPHDSCSSTRLPDGSQLRLFKGYEYPDKRVETKLWTADLVTNEGQHVSLSEWNAPAQKDAPVSRPEPPLSAEQLKEVVTAEVWRRVVDAIPEPSESAQPPGDAPTADVPPAAVSGKNVGETLAGLLPEGLDVVGKGGQEEEFAYVVVDDGRGESLVQVNVQYGMGDVAGQLYAGGETLPDGTRIAVQQGAGDDRVAGVLMWTVDTLRPGEEGFRVVISAFNNGAPHAQPSRATPALTVDQLRKMALSPEWDELR</sequence>
<accession>A0AAX3ZMR8</accession>
<organism evidence="3 4">
    <name type="scientific">Streptomyces rochei</name>
    <name type="common">Streptomyces parvullus</name>
    <dbReference type="NCBI Taxonomy" id="1928"/>
    <lineage>
        <taxon>Bacteria</taxon>
        <taxon>Bacillati</taxon>
        <taxon>Actinomycetota</taxon>
        <taxon>Actinomycetes</taxon>
        <taxon>Kitasatosporales</taxon>
        <taxon>Streptomycetaceae</taxon>
        <taxon>Streptomyces</taxon>
        <taxon>Streptomyces rochei group</taxon>
    </lineage>
</organism>
<feature type="compositionally biased region" description="Low complexity" evidence="1">
    <location>
        <begin position="273"/>
        <end position="287"/>
    </location>
</feature>
<dbReference type="EMBL" id="CP121271">
    <property type="protein sequence ID" value="WMC88282.1"/>
    <property type="molecule type" value="Genomic_DNA"/>
</dbReference>
<evidence type="ECO:0008006" key="5">
    <source>
        <dbReference type="Google" id="ProtNLM"/>
    </source>
</evidence>